<dbReference type="AlphaFoldDB" id="A0A418JIL2"/>
<accession>A0A418JIL2</accession>
<evidence type="ECO:0000313" key="2">
    <source>
        <dbReference type="EMBL" id="RIO45601.1"/>
    </source>
</evidence>
<name>A0A418JIL2_STAHY</name>
<proteinExistence type="predicted"/>
<feature type="compositionally biased region" description="Basic and acidic residues" evidence="1">
    <location>
        <begin position="162"/>
        <end position="205"/>
    </location>
</feature>
<sequence length="205" mass="24391">MANTKTQKSLSISKTKSENIVEWIVNEVHWKLLSDNLDKKKSTIFVYKKQIKEMSEEKSAFYALGEVFTLNQLNTVIELFNDHVKHPEKYEKPKTKKEVNIEKQAEVVKKHMKEMNMDYLKPKKGERKNEQQEKSVDNEEEKPENLQSTKDVLRKHAKQAQKAREEINKLAPNSEERKRKEAEFEANKVDRIKEFWQSKQKNKEE</sequence>
<reference evidence="2 3" key="1">
    <citation type="journal article" date="2016" name="Front. Microbiol.">
        <title>Comprehensive Phylogenetic Analysis of Bovine Non-aureus Staphylococci Species Based on Whole-Genome Sequencing.</title>
        <authorList>
            <person name="Naushad S."/>
            <person name="Barkema H.W."/>
            <person name="Luby C."/>
            <person name="Condas L.A."/>
            <person name="Nobrega D.B."/>
            <person name="Carson D.A."/>
            <person name="De Buck J."/>
        </authorList>
    </citation>
    <scope>NUCLEOTIDE SEQUENCE [LARGE SCALE GENOMIC DNA]</scope>
    <source>
        <strain evidence="2 3">SNUC 5959</strain>
    </source>
</reference>
<dbReference type="RefSeq" id="WP_119635456.1">
    <property type="nucleotide sequence ID" value="NZ_JAHCNS010000011.1"/>
</dbReference>
<evidence type="ECO:0000313" key="3">
    <source>
        <dbReference type="Proteomes" id="UP000285625"/>
    </source>
</evidence>
<dbReference type="Proteomes" id="UP000285625">
    <property type="component" value="Unassembled WGS sequence"/>
</dbReference>
<organism evidence="2 3">
    <name type="scientific">Staphylococcus hyicus</name>
    <dbReference type="NCBI Taxonomy" id="1284"/>
    <lineage>
        <taxon>Bacteria</taxon>
        <taxon>Bacillati</taxon>
        <taxon>Bacillota</taxon>
        <taxon>Bacilli</taxon>
        <taxon>Bacillales</taxon>
        <taxon>Staphylococcaceae</taxon>
        <taxon>Staphylococcus</taxon>
    </lineage>
</organism>
<evidence type="ECO:0000256" key="1">
    <source>
        <dbReference type="SAM" id="MobiDB-lite"/>
    </source>
</evidence>
<feature type="compositionally biased region" description="Basic and acidic residues" evidence="1">
    <location>
        <begin position="113"/>
        <end position="137"/>
    </location>
</feature>
<comment type="caution">
    <text evidence="2">The sequence shown here is derived from an EMBL/GenBank/DDBJ whole genome shotgun (WGS) entry which is preliminary data.</text>
</comment>
<feature type="region of interest" description="Disordered" evidence="1">
    <location>
        <begin position="113"/>
        <end position="205"/>
    </location>
</feature>
<gene>
    <name evidence="2" type="ORF">BUZ57_06910</name>
</gene>
<dbReference type="EMBL" id="QXVO01000018">
    <property type="protein sequence ID" value="RIO45601.1"/>
    <property type="molecule type" value="Genomic_DNA"/>
</dbReference>
<protein>
    <submittedName>
        <fullName evidence="2">Uncharacterized protein</fullName>
    </submittedName>
</protein>